<dbReference type="Gene3D" id="3.40.50.2000">
    <property type="entry name" value="Glycogen Phosphorylase B"/>
    <property type="match status" value="2"/>
</dbReference>
<dbReference type="Proteomes" id="UP001606099">
    <property type="component" value="Unassembled WGS sequence"/>
</dbReference>
<dbReference type="InterPro" id="IPR004276">
    <property type="entry name" value="GlycoTrans_28_N"/>
</dbReference>
<organism evidence="3 4">
    <name type="scientific">Roseateles rivi</name>
    <dbReference type="NCBI Taxonomy" id="3299028"/>
    <lineage>
        <taxon>Bacteria</taxon>
        <taxon>Pseudomonadati</taxon>
        <taxon>Pseudomonadota</taxon>
        <taxon>Betaproteobacteria</taxon>
        <taxon>Burkholderiales</taxon>
        <taxon>Sphaerotilaceae</taxon>
        <taxon>Roseateles</taxon>
    </lineage>
</organism>
<evidence type="ECO:0000259" key="2">
    <source>
        <dbReference type="Pfam" id="PF06722"/>
    </source>
</evidence>
<dbReference type="CDD" id="cd03784">
    <property type="entry name" value="GT1_Gtf-like"/>
    <property type="match status" value="1"/>
</dbReference>
<evidence type="ECO:0000313" key="3">
    <source>
        <dbReference type="EMBL" id="MFG6447629.1"/>
    </source>
</evidence>
<keyword evidence="4" id="KW-1185">Reference proteome</keyword>
<dbReference type="SUPFAM" id="SSF53756">
    <property type="entry name" value="UDP-Glycosyltransferase/glycogen phosphorylase"/>
    <property type="match status" value="1"/>
</dbReference>
<protein>
    <submittedName>
        <fullName evidence="3">Glycosyltransferase</fullName>
    </submittedName>
</protein>
<dbReference type="RefSeq" id="WP_394459137.1">
    <property type="nucleotide sequence ID" value="NZ_JBIGHZ010000002.1"/>
</dbReference>
<reference evidence="3 4" key="1">
    <citation type="submission" date="2024-08" db="EMBL/GenBank/DDBJ databases">
        <authorList>
            <person name="Lu H."/>
        </authorList>
    </citation>
    <scope>NUCLEOTIDE SEQUENCE [LARGE SCALE GENOMIC DNA]</scope>
    <source>
        <strain evidence="3 4">BYS180W</strain>
    </source>
</reference>
<comment type="caution">
    <text evidence="3">The sequence shown here is derived from an EMBL/GenBank/DDBJ whole genome shotgun (WGS) entry which is preliminary data.</text>
</comment>
<dbReference type="PANTHER" id="PTHR48050:SF13">
    <property type="entry name" value="STEROL 3-BETA-GLUCOSYLTRANSFERASE UGT80A2"/>
    <property type="match status" value="1"/>
</dbReference>
<evidence type="ECO:0000313" key="4">
    <source>
        <dbReference type="Proteomes" id="UP001606099"/>
    </source>
</evidence>
<accession>A0ABW7FTI0</accession>
<dbReference type="Pfam" id="PF06722">
    <property type="entry name" value="EryCIII-like_C"/>
    <property type="match status" value="1"/>
</dbReference>
<gene>
    <name evidence="3" type="ORF">ACG0Z6_05160</name>
</gene>
<feature type="domain" description="Erythromycin biosynthesis protein CIII-like C-terminal" evidence="2">
    <location>
        <begin position="293"/>
        <end position="401"/>
    </location>
</feature>
<dbReference type="Pfam" id="PF03033">
    <property type="entry name" value="Glyco_transf_28"/>
    <property type="match status" value="1"/>
</dbReference>
<evidence type="ECO:0000259" key="1">
    <source>
        <dbReference type="Pfam" id="PF03033"/>
    </source>
</evidence>
<proteinExistence type="predicted"/>
<dbReference type="PANTHER" id="PTHR48050">
    <property type="entry name" value="STEROL 3-BETA-GLUCOSYLTRANSFERASE"/>
    <property type="match status" value="1"/>
</dbReference>
<dbReference type="InterPro" id="IPR002213">
    <property type="entry name" value="UDP_glucos_trans"/>
</dbReference>
<sequence>MRVLIASAGSHGDVFPFIAIGREMLARGHEVLFFGNPCFREYVTTVGMEFVPISTSEEYHRVFGEIAEDDPAKALKRITAHFGEICGDYYMALKANVIPRQTITVSSSVFFAPRLLSETDGVPCVAVHLAPNVIRSNIKPARSAPNWIHAGTPALIKRFAYWSADTFFLDPYFTKPLNTLRAALRLPPLTRIFGSWINEADCLIGMFPDWYAERQLDWPSKMVMSGFPLYDHGAQAPLADELNEFIAAGPAPVAFSAGTANANAGAFFRASVEACCIAGLRAILLSNFAGQIPASLPNGVIHVQYAPFGSLLPKLAAFVHHGGIGSASQALKAGVPQLIRPVAYDQFDNSARAERLGVARELLPKQYSARAAATALSQLMSDTKLHGRCSEIAKRLTDNPALQIACNAIEAELGLTGGSTRTSMLRIAAG</sequence>
<feature type="domain" description="Glycosyltransferase family 28 N-terminal" evidence="1">
    <location>
        <begin position="3"/>
        <end position="131"/>
    </location>
</feature>
<dbReference type="InterPro" id="IPR050426">
    <property type="entry name" value="Glycosyltransferase_28"/>
</dbReference>
<name>A0ABW7FTI0_9BURK</name>
<dbReference type="EMBL" id="JBIGHZ010000002">
    <property type="protein sequence ID" value="MFG6447629.1"/>
    <property type="molecule type" value="Genomic_DNA"/>
</dbReference>
<dbReference type="InterPro" id="IPR010610">
    <property type="entry name" value="EryCIII-like_C"/>
</dbReference>